<sequence>MNILNPYSKSFIYGDLDLYPALYDPTSVFIFRFGIRMRRAAAGVTCPAQAPRMRRAPRRCGFPLPAHPHSSARPRVAARGSPRPQGIDSSGLNEPP</sequence>
<evidence type="ECO:0000313" key="2">
    <source>
        <dbReference type="EMBL" id="KAJ1087550.1"/>
    </source>
</evidence>
<dbReference type="Proteomes" id="UP001066276">
    <property type="component" value="Chromosome 11"/>
</dbReference>
<feature type="compositionally biased region" description="Polar residues" evidence="1">
    <location>
        <begin position="87"/>
        <end position="96"/>
    </location>
</feature>
<reference evidence="2" key="1">
    <citation type="journal article" date="2022" name="bioRxiv">
        <title>Sequencing and chromosome-scale assembly of the giantPleurodeles waltlgenome.</title>
        <authorList>
            <person name="Brown T."/>
            <person name="Elewa A."/>
            <person name="Iarovenko S."/>
            <person name="Subramanian E."/>
            <person name="Araus A.J."/>
            <person name="Petzold A."/>
            <person name="Susuki M."/>
            <person name="Suzuki K.-i.T."/>
            <person name="Hayashi T."/>
            <person name="Toyoda A."/>
            <person name="Oliveira C."/>
            <person name="Osipova E."/>
            <person name="Leigh N.D."/>
            <person name="Simon A."/>
            <person name="Yun M.H."/>
        </authorList>
    </citation>
    <scope>NUCLEOTIDE SEQUENCE</scope>
    <source>
        <strain evidence="2">20211129_DDA</strain>
        <tissue evidence="2">Liver</tissue>
    </source>
</reference>
<accession>A0AAV7LAP8</accession>
<organism evidence="2 3">
    <name type="scientific">Pleurodeles waltl</name>
    <name type="common">Iberian ribbed newt</name>
    <dbReference type="NCBI Taxonomy" id="8319"/>
    <lineage>
        <taxon>Eukaryota</taxon>
        <taxon>Metazoa</taxon>
        <taxon>Chordata</taxon>
        <taxon>Craniata</taxon>
        <taxon>Vertebrata</taxon>
        <taxon>Euteleostomi</taxon>
        <taxon>Amphibia</taxon>
        <taxon>Batrachia</taxon>
        <taxon>Caudata</taxon>
        <taxon>Salamandroidea</taxon>
        <taxon>Salamandridae</taxon>
        <taxon>Pleurodelinae</taxon>
        <taxon>Pleurodeles</taxon>
    </lineage>
</organism>
<keyword evidence="3" id="KW-1185">Reference proteome</keyword>
<name>A0AAV7LAP8_PLEWA</name>
<gene>
    <name evidence="2" type="ORF">NDU88_000717</name>
</gene>
<proteinExistence type="predicted"/>
<comment type="caution">
    <text evidence="2">The sequence shown here is derived from an EMBL/GenBank/DDBJ whole genome shotgun (WGS) entry which is preliminary data.</text>
</comment>
<dbReference type="EMBL" id="JANPWB010000015">
    <property type="protein sequence ID" value="KAJ1087550.1"/>
    <property type="molecule type" value="Genomic_DNA"/>
</dbReference>
<dbReference type="AlphaFoldDB" id="A0AAV7LAP8"/>
<evidence type="ECO:0000313" key="3">
    <source>
        <dbReference type="Proteomes" id="UP001066276"/>
    </source>
</evidence>
<protein>
    <submittedName>
        <fullName evidence="2">Uncharacterized protein</fullName>
    </submittedName>
</protein>
<feature type="region of interest" description="Disordered" evidence="1">
    <location>
        <begin position="58"/>
        <end position="96"/>
    </location>
</feature>
<evidence type="ECO:0000256" key="1">
    <source>
        <dbReference type="SAM" id="MobiDB-lite"/>
    </source>
</evidence>